<dbReference type="EMBL" id="BJXC01000031">
    <property type="protein sequence ID" value="GEM53481.1"/>
    <property type="molecule type" value="Genomic_DNA"/>
</dbReference>
<name>A0A511NMP1_9FLAO</name>
<sequence>MKHLILSLAVVSFVLTSCETKKEEVISKTETTSDTITKQDSADVNMNLIGDTSRTSLDWDGTYEGVLPCADCEGIKTVLVLGEDGTYNLTQEYLNKNLKLEDKGKFEWSADGGSISIKTKDNGNFTYKVGENRLFFLDQEGKEITGSLAEHYILNKK</sequence>
<dbReference type="OrthoDB" id="5348860at2"/>
<dbReference type="PROSITE" id="PS51257">
    <property type="entry name" value="PROKAR_LIPOPROTEIN"/>
    <property type="match status" value="1"/>
</dbReference>
<dbReference type="AlphaFoldDB" id="A0A511NMP1"/>
<keyword evidence="2" id="KW-1185">Reference proteome</keyword>
<dbReference type="Proteomes" id="UP000321245">
    <property type="component" value="Unassembled WGS sequence"/>
</dbReference>
<dbReference type="RefSeq" id="WP_019975891.1">
    <property type="nucleotide sequence ID" value="NZ_BJXC01000031.1"/>
</dbReference>
<evidence type="ECO:0000313" key="2">
    <source>
        <dbReference type="Proteomes" id="UP000321245"/>
    </source>
</evidence>
<evidence type="ECO:0000313" key="1">
    <source>
        <dbReference type="EMBL" id="GEM53481.1"/>
    </source>
</evidence>
<protein>
    <submittedName>
        <fullName evidence="1">Lipoprotein involved with copper homeostasis and adhesion</fullName>
    </submittedName>
</protein>
<proteinExistence type="predicted"/>
<organism evidence="1 2">
    <name type="scientific">Empedobacter brevis NBRC 14943 = ATCC 43319</name>
    <dbReference type="NCBI Taxonomy" id="1218108"/>
    <lineage>
        <taxon>Bacteria</taxon>
        <taxon>Pseudomonadati</taxon>
        <taxon>Bacteroidota</taxon>
        <taxon>Flavobacteriia</taxon>
        <taxon>Flavobacteriales</taxon>
        <taxon>Weeksellaceae</taxon>
        <taxon>Empedobacter</taxon>
    </lineage>
</organism>
<dbReference type="GeneID" id="84650550"/>
<keyword evidence="1" id="KW-0449">Lipoprotein</keyword>
<reference evidence="1 2" key="1">
    <citation type="submission" date="2019-07" db="EMBL/GenBank/DDBJ databases">
        <title>Whole genome shotgun sequence of Empedobacter brevis NBRC 14943.</title>
        <authorList>
            <person name="Hosoyama A."/>
            <person name="Uohara A."/>
            <person name="Ohji S."/>
            <person name="Ichikawa N."/>
        </authorList>
    </citation>
    <scope>NUCLEOTIDE SEQUENCE [LARGE SCALE GENOMIC DNA]</scope>
    <source>
        <strain evidence="1 2">NBRC 14943</strain>
    </source>
</reference>
<accession>A0A511NMP1</accession>
<dbReference type="Pfam" id="PF04170">
    <property type="entry name" value="NlpE"/>
    <property type="match status" value="1"/>
</dbReference>
<gene>
    <name evidence="1" type="primary">cutF</name>
    <name evidence="1" type="ORF">EB1_32710</name>
</gene>
<comment type="caution">
    <text evidence="1">The sequence shown here is derived from an EMBL/GenBank/DDBJ whole genome shotgun (WGS) entry which is preliminary data.</text>
</comment>
<dbReference type="InterPro" id="IPR007298">
    <property type="entry name" value="Cu-R_lipoprotein_NlpE"/>
</dbReference>
<dbReference type="Gene3D" id="2.40.128.640">
    <property type="match status" value="1"/>
</dbReference>